<evidence type="ECO:0000313" key="1">
    <source>
        <dbReference type="EMBL" id="SUZ69672.1"/>
    </source>
</evidence>
<organism evidence="1">
    <name type="scientific">marine metagenome</name>
    <dbReference type="NCBI Taxonomy" id="408172"/>
    <lineage>
        <taxon>unclassified sequences</taxon>
        <taxon>metagenomes</taxon>
        <taxon>ecological metagenomes</taxon>
    </lineage>
</organism>
<dbReference type="Pfam" id="PF13692">
    <property type="entry name" value="Glyco_trans_1_4"/>
    <property type="match status" value="1"/>
</dbReference>
<sequence>MKRLAWFTPLPPERSGIATYSVEVLDSLAEIYDIDIVVDSSPLQLKEESGRRISAHDFLWRHQKDPYDLIVYQLGNATCHDYIWPYMFHYPGLVVLHDGQLHQARARLLFQQKRYDDYRVEFEYNHPDAKSDIAYLGISGLLGSLNYFWPMLRTVVNSAKVLALHNMTLVQDLKEQFPTACIERIRMGVSDNSVTRSKEDLRAKHNISREAVVFAAFGRITPEKRISQTFRALAATSRLIPHVHLLLVGESVPYYDAVEEARRLGVADRVTFTGFVSDSDLDAYMSCVDVCLCMRWPSSGETSASWLRCLASGRATIVTDLHHTLDLPALVTRGTWTVSIGSDTSISQENISKLGTNMQSKTPLCVSIDIMDEEHSLQVAMYRLARDAKLRQELGKQARAFWAAHHTLKCMQTDYQRVIDLAINNSQLVKAPLAHLQSDGCDTTRQILKEMGTTVDILDEL</sequence>
<dbReference type="PANTHER" id="PTHR12526:SF636">
    <property type="entry name" value="BLL3647 PROTEIN"/>
    <property type="match status" value="1"/>
</dbReference>
<dbReference type="EMBL" id="UINC01001069">
    <property type="protein sequence ID" value="SUZ69672.1"/>
    <property type="molecule type" value="Genomic_DNA"/>
</dbReference>
<name>A0A381PRL9_9ZZZZ</name>
<dbReference type="Gene3D" id="3.40.50.2000">
    <property type="entry name" value="Glycogen Phosphorylase B"/>
    <property type="match status" value="1"/>
</dbReference>
<dbReference type="PANTHER" id="PTHR12526">
    <property type="entry name" value="GLYCOSYLTRANSFERASE"/>
    <property type="match status" value="1"/>
</dbReference>
<dbReference type="SUPFAM" id="SSF53756">
    <property type="entry name" value="UDP-Glycosyltransferase/glycogen phosphorylase"/>
    <property type="match status" value="1"/>
</dbReference>
<reference evidence="1" key="1">
    <citation type="submission" date="2018-05" db="EMBL/GenBank/DDBJ databases">
        <authorList>
            <person name="Lanie J.A."/>
            <person name="Ng W.-L."/>
            <person name="Kazmierczak K.M."/>
            <person name="Andrzejewski T.M."/>
            <person name="Davidsen T.M."/>
            <person name="Wayne K.J."/>
            <person name="Tettelin H."/>
            <person name="Glass J.I."/>
            <person name="Rusch D."/>
            <person name="Podicherti R."/>
            <person name="Tsui H.-C.T."/>
            <person name="Winkler M.E."/>
        </authorList>
    </citation>
    <scope>NUCLEOTIDE SEQUENCE</scope>
</reference>
<protein>
    <recommendedName>
        <fullName evidence="2">Glycosyl transferase family 1 domain-containing protein</fullName>
    </recommendedName>
</protein>
<dbReference type="AlphaFoldDB" id="A0A381PRL9"/>
<dbReference type="GO" id="GO:0016757">
    <property type="term" value="F:glycosyltransferase activity"/>
    <property type="evidence" value="ECO:0007669"/>
    <property type="project" value="TreeGrafter"/>
</dbReference>
<proteinExistence type="predicted"/>
<accession>A0A381PRL9</accession>
<gene>
    <name evidence="1" type="ORF">METZ01_LOCUS22526</name>
</gene>
<dbReference type="CDD" id="cd03801">
    <property type="entry name" value="GT4_PimA-like"/>
    <property type="match status" value="1"/>
</dbReference>
<evidence type="ECO:0008006" key="2">
    <source>
        <dbReference type="Google" id="ProtNLM"/>
    </source>
</evidence>